<keyword evidence="1" id="KW-0472">Membrane</keyword>
<dbReference type="Proteomes" id="UP000824232">
    <property type="component" value="Unassembled WGS sequence"/>
</dbReference>
<gene>
    <name evidence="2" type="ORF">IAB38_01840</name>
</gene>
<name>A0A9D1DTL9_9FIRM</name>
<evidence type="ECO:0000313" key="2">
    <source>
        <dbReference type="EMBL" id="HIR58768.1"/>
    </source>
</evidence>
<sequence>MKKIKSIVNNIKFNSTVLGLISGAYTVNTLYNVSIVENGISLNNKEEFYATSLIYGVLMARFIYANHKEGKKLENDKVKIIK</sequence>
<evidence type="ECO:0000313" key="3">
    <source>
        <dbReference type="Proteomes" id="UP000824232"/>
    </source>
</evidence>
<dbReference type="AlphaFoldDB" id="A0A9D1DTL9"/>
<feature type="transmembrane region" description="Helical" evidence="1">
    <location>
        <begin position="12"/>
        <end position="36"/>
    </location>
</feature>
<keyword evidence="1" id="KW-1133">Transmembrane helix</keyword>
<accession>A0A9D1DTL9</accession>
<protein>
    <submittedName>
        <fullName evidence="2">Uncharacterized protein</fullName>
    </submittedName>
</protein>
<reference evidence="2" key="1">
    <citation type="submission" date="2020-10" db="EMBL/GenBank/DDBJ databases">
        <authorList>
            <person name="Gilroy R."/>
        </authorList>
    </citation>
    <scope>NUCLEOTIDE SEQUENCE</scope>
    <source>
        <strain evidence="2">CHK184-20233</strain>
    </source>
</reference>
<comment type="caution">
    <text evidence="2">The sequence shown here is derived from an EMBL/GenBank/DDBJ whole genome shotgun (WGS) entry which is preliminary data.</text>
</comment>
<reference evidence="2" key="2">
    <citation type="journal article" date="2021" name="PeerJ">
        <title>Extensive microbial diversity within the chicken gut microbiome revealed by metagenomics and culture.</title>
        <authorList>
            <person name="Gilroy R."/>
            <person name="Ravi A."/>
            <person name="Getino M."/>
            <person name="Pursley I."/>
            <person name="Horton D.L."/>
            <person name="Alikhan N.F."/>
            <person name="Baker D."/>
            <person name="Gharbi K."/>
            <person name="Hall N."/>
            <person name="Watson M."/>
            <person name="Adriaenssens E.M."/>
            <person name="Foster-Nyarko E."/>
            <person name="Jarju S."/>
            <person name="Secka A."/>
            <person name="Antonio M."/>
            <person name="Oren A."/>
            <person name="Chaudhuri R.R."/>
            <person name="La Ragione R."/>
            <person name="Hildebrand F."/>
            <person name="Pallen M.J."/>
        </authorList>
    </citation>
    <scope>NUCLEOTIDE SEQUENCE</scope>
    <source>
        <strain evidence="2">CHK184-20233</strain>
    </source>
</reference>
<organism evidence="2 3">
    <name type="scientific">Candidatus Onthousia excrementipullorum</name>
    <dbReference type="NCBI Taxonomy" id="2840884"/>
    <lineage>
        <taxon>Bacteria</taxon>
        <taxon>Bacillati</taxon>
        <taxon>Bacillota</taxon>
        <taxon>Bacilli</taxon>
        <taxon>Candidatus Onthousia</taxon>
    </lineage>
</organism>
<feature type="transmembrane region" description="Helical" evidence="1">
    <location>
        <begin position="48"/>
        <end position="64"/>
    </location>
</feature>
<proteinExistence type="predicted"/>
<keyword evidence="1" id="KW-0812">Transmembrane</keyword>
<dbReference type="EMBL" id="DVHC01000021">
    <property type="protein sequence ID" value="HIR58768.1"/>
    <property type="molecule type" value="Genomic_DNA"/>
</dbReference>
<evidence type="ECO:0000256" key="1">
    <source>
        <dbReference type="SAM" id="Phobius"/>
    </source>
</evidence>